<dbReference type="GO" id="GO:0005634">
    <property type="term" value="C:nucleus"/>
    <property type="evidence" value="ECO:0007669"/>
    <property type="project" value="TreeGrafter"/>
</dbReference>
<comment type="caution">
    <text evidence="2">The sequence shown here is derived from an EMBL/GenBank/DDBJ whole genome shotgun (WGS) entry which is preliminary data.</text>
</comment>
<dbReference type="PANTHER" id="PTHR23098">
    <property type="entry name" value="AGAP001331-PA-RELATED"/>
    <property type="match status" value="1"/>
</dbReference>
<organism evidence="2 3">
    <name type="scientific">Alosa alosa</name>
    <name type="common">allis shad</name>
    <dbReference type="NCBI Taxonomy" id="278164"/>
    <lineage>
        <taxon>Eukaryota</taxon>
        <taxon>Metazoa</taxon>
        <taxon>Chordata</taxon>
        <taxon>Craniata</taxon>
        <taxon>Vertebrata</taxon>
        <taxon>Euteleostomi</taxon>
        <taxon>Actinopterygii</taxon>
        <taxon>Neopterygii</taxon>
        <taxon>Teleostei</taxon>
        <taxon>Clupei</taxon>
        <taxon>Clupeiformes</taxon>
        <taxon>Clupeoidei</taxon>
        <taxon>Clupeidae</taxon>
        <taxon>Alosa</taxon>
    </lineage>
</organism>
<dbReference type="PANTHER" id="PTHR23098:SF16">
    <property type="entry name" value="REGULATORY PROTEIN ZESTE"/>
    <property type="match status" value="1"/>
</dbReference>
<proteinExistence type="predicted"/>
<name>A0AAV6GQP8_9TELE</name>
<accession>A0AAV6GQP8</accession>
<reference evidence="2" key="1">
    <citation type="submission" date="2020-10" db="EMBL/GenBank/DDBJ databases">
        <title>Chromosome-scale genome assembly of the Allis shad, Alosa alosa.</title>
        <authorList>
            <person name="Margot Z."/>
            <person name="Christophe K."/>
            <person name="Cabau C."/>
            <person name="Louis A."/>
            <person name="Berthelot C."/>
            <person name="Parey E."/>
            <person name="Roest Crollius H."/>
            <person name="Montfort J."/>
            <person name="Robinson-Rechavi M."/>
            <person name="Bucao C."/>
            <person name="Bouchez O."/>
            <person name="Gislard M."/>
            <person name="Lluch J."/>
            <person name="Milhes M."/>
            <person name="Lampietro C."/>
            <person name="Lopez Roques C."/>
            <person name="Donnadieu C."/>
            <person name="Braasch I."/>
            <person name="Desvignes T."/>
            <person name="Postlethwait J."/>
            <person name="Bobe J."/>
            <person name="Guiguen Y."/>
        </authorList>
    </citation>
    <scope>NUCLEOTIDE SEQUENCE</scope>
    <source>
        <strain evidence="2">M-15738</strain>
        <tissue evidence="2">Blood</tissue>
    </source>
</reference>
<evidence type="ECO:0000259" key="1">
    <source>
        <dbReference type="Pfam" id="PF13873"/>
    </source>
</evidence>
<dbReference type="EMBL" id="JADWDJ010000009">
    <property type="protein sequence ID" value="KAG5275871.1"/>
    <property type="molecule type" value="Genomic_DNA"/>
</dbReference>
<protein>
    <recommendedName>
        <fullName evidence="1">Myb/SANT-like DNA-binding domain-containing protein</fullName>
    </recommendedName>
</protein>
<evidence type="ECO:0000313" key="2">
    <source>
        <dbReference type="EMBL" id="KAG5275871.1"/>
    </source>
</evidence>
<feature type="domain" description="Myb/SANT-like DNA-binding" evidence="1">
    <location>
        <begin position="7"/>
        <end position="82"/>
    </location>
</feature>
<dbReference type="Proteomes" id="UP000823561">
    <property type="component" value="Chromosome 9"/>
</dbReference>
<keyword evidence="3" id="KW-1185">Reference proteome</keyword>
<dbReference type="AlphaFoldDB" id="A0AAV6GQP8"/>
<evidence type="ECO:0000313" key="3">
    <source>
        <dbReference type="Proteomes" id="UP000823561"/>
    </source>
</evidence>
<sequence>MEEKKARKPNWTEDEKVILLEEYRKRKTILKSKFDPTITANKKQRNWKEITAKINARSTVKRSVPEIQKKLENLTVMAKKEMSCFRRESNGTGGGSAPKPISSDAVMVADIIGRDSPTVKGIAGGQESGVILERYKENKLKGELQTFRLKPTIEKRKTQGTQ</sequence>
<dbReference type="Pfam" id="PF13873">
    <property type="entry name" value="Myb_DNA-bind_5"/>
    <property type="match status" value="1"/>
</dbReference>
<dbReference type="InterPro" id="IPR028002">
    <property type="entry name" value="Myb_DNA-bind_5"/>
</dbReference>
<gene>
    <name evidence="2" type="ORF">AALO_G00125460</name>
</gene>